<dbReference type="AlphaFoldDB" id="F0VYZ5"/>
<keyword evidence="1" id="KW-1133">Transmembrane helix</keyword>
<evidence type="ECO:0000256" key="1">
    <source>
        <dbReference type="SAM" id="Phobius"/>
    </source>
</evidence>
<protein>
    <submittedName>
        <fullName evidence="2">AlNc14C1G142 protein</fullName>
    </submittedName>
</protein>
<name>F0VYZ5_9STRA</name>
<dbReference type="EMBL" id="FR824046">
    <property type="protein sequence ID" value="CCA14010.1"/>
    <property type="molecule type" value="Genomic_DNA"/>
</dbReference>
<accession>F0VYZ5</accession>
<keyword evidence="1" id="KW-0472">Membrane</keyword>
<dbReference type="HOGENOM" id="CLU_2150558_0_0_1"/>
<keyword evidence="1" id="KW-0812">Transmembrane</keyword>
<organism evidence="2">
    <name type="scientific">Albugo laibachii Nc14</name>
    <dbReference type="NCBI Taxonomy" id="890382"/>
    <lineage>
        <taxon>Eukaryota</taxon>
        <taxon>Sar</taxon>
        <taxon>Stramenopiles</taxon>
        <taxon>Oomycota</taxon>
        <taxon>Peronosporomycetes</taxon>
        <taxon>Albuginales</taxon>
        <taxon>Albuginaceae</taxon>
        <taxon>Albugo</taxon>
    </lineage>
</organism>
<evidence type="ECO:0000313" key="2">
    <source>
        <dbReference type="EMBL" id="CCA14010.1"/>
    </source>
</evidence>
<reference evidence="2" key="2">
    <citation type="submission" date="2011-02" db="EMBL/GenBank/DDBJ databases">
        <authorList>
            <person name="MacLean D."/>
        </authorList>
    </citation>
    <scope>NUCLEOTIDE SEQUENCE</scope>
</reference>
<sequence length="112" mass="12617">MTARPESLRFSGFYHQQAWIMSTVICSFGCGSVTISFLVGILIHRSKERIELSWRLPTFVSACWILHTIPISALPRSSKFKLVPAEVTVVAVDTSQRKAFLCPFPAKEDIFI</sequence>
<feature type="transmembrane region" description="Helical" evidence="1">
    <location>
        <begin position="20"/>
        <end position="44"/>
    </location>
</feature>
<gene>
    <name evidence="2" type="primary">AlNc14C1G142</name>
    <name evidence="2" type="ORF">ALNC14_001530</name>
</gene>
<proteinExistence type="predicted"/>
<reference evidence="2" key="1">
    <citation type="journal article" date="2011" name="PLoS Biol.">
        <title>Gene gain and loss during evolution of obligate parasitism in the white rust pathogen of Arabidopsis thaliana.</title>
        <authorList>
            <person name="Kemen E."/>
            <person name="Gardiner A."/>
            <person name="Schultz-Larsen T."/>
            <person name="Kemen A.C."/>
            <person name="Balmuth A.L."/>
            <person name="Robert-Seilaniantz A."/>
            <person name="Bailey K."/>
            <person name="Holub E."/>
            <person name="Studholme D.J."/>
            <person name="Maclean D."/>
            <person name="Jones J.D."/>
        </authorList>
    </citation>
    <scope>NUCLEOTIDE SEQUENCE</scope>
</reference>